<gene>
    <name evidence="1" type="ORF">QFC21_002456</name>
</gene>
<dbReference type="EMBL" id="JASBWT010000006">
    <property type="protein sequence ID" value="KAJ9103993.1"/>
    <property type="molecule type" value="Genomic_DNA"/>
</dbReference>
<dbReference type="Proteomes" id="UP001227268">
    <property type="component" value="Unassembled WGS sequence"/>
</dbReference>
<reference evidence="1" key="1">
    <citation type="submission" date="2023-04" db="EMBL/GenBank/DDBJ databases">
        <title>Draft Genome sequencing of Naganishia species isolated from polar environments using Oxford Nanopore Technology.</title>
        <authorList>
            <person name="Leo P."/>
            <person name="Venkateswaran K."/>
        </authorList>
    </citation>
    <scope>NUCLEOTIDE SEQUENCE</scope>
    <source>
        <strain evidence="1">MNA-CCFEE 5423</strain>
    </source>
</reference>
<name>A0ACC2VXT4_9TREE</name>
<comment type="caution">
    <text evidence="1">The sequence shown here is derived from an EMBL/GenBank/DDBJ whole genome shotgun (WGS) entry which is preliminary data.</text>
</comment>
<accession>A0ACC2VXT4</accession>
<keyword evidence="2" id="KW-1185">Reference proteome</keyword>
<sequence>MADLRSLGRPTKLPAVYHPTISEYYRLSLRLEDYIRCLVVEQDWPAVFDPRPSLTGEADTYQSYKELLSGVLVSFSEAQVAPVEESWKNATGRCVGLQLQSQTDRGGEGKTPYTGLSRDRPGLSRQNVNDCERILQSSGSWIELHRRIGTDLMIHLLTETTIFIPQLNNCFLQLLGPPMDGLTTLVKMSAESRLREAADRKRKLTEEKGQSRKKKSKVGDKSLPSDHIANEPLLAAPDRAVAKQNSKNLSRHTSSSSIFGTRFDIHEEARAVLRYIFPREHNLENVWNWRKQEDRYTKTIMPEYRDWSNREEELLVRRVLAGRRKGREL</sequence>
<proteinExistence type="predicted"/>
<organism evidence="1 2">
    <name type="scientific">Naganishia friedmannii</name>
    <dbReference type="NCBI Taxonomy" id="89922"/>
    <lineage>
        <taxon>Eukaryota</taxon>
        <taxon>Fungi</taxon>
        <taxon>Dikarya</taxon>
        <taxon>Basidiomycota</taxon>
        <taxon>Agaricomycotina</taxon>
        <taxon>Tremellomycetes</taxon>
        <taxon>Filobasidiales</taxon>
        <taxon>Filobasidiaceae</taxon>
        <taxon>Naganishia</taxon>
    </lineage>
</organism>
<evidence type="ECO:0000313" key="1">
    <source>
        <dbReference type="EMBL" id="KAJ9103993.1"/>
    </source>
</evidence>
<evidence type="ECO:0000313" key="2">
    <source>
        <dbReference type="Proteomes" id="UP001227268"/>
    </source>
</evidence>
<protein>
    <submittedName>
        <fullName evidence="1">Uncharacterized protein</fullName>
    </submittedName>
</protein>